<sequence>MIDDFAKSYLHDALRYVRESLLGKVEGLSEYDVRRPLTHTGTNLLGLVKHLTLTEARYLGDAFDRPYPDPLPSFADPNYANRHHLWVTEHETRAQILTNYDRACTHADATIEALPIDTRATVPGGPAPT</sequence>
<accession>A0ABS4UTE1</accession>
<evidence type="ECO:0000313" key="1">
    <source>
        <dbReference type="EMBL" id="MBP2354902.1"/>
    </source>
</evidence>
<protein>
    <recommendedName>
        <fullName evidence="3">DUF664 domain-containing protein</fullName>
    </recommendedName>
</protein>
<gene>
    <name evidence="1" type="ORF">JOF29_006012</name>
</gene>
<dbReference type="EMBL" id="JAGINT010000002">
    <property type="protein sequence ID" value="MBP2354902.1"/>
    <property type="molecule type" value="Genomic_DNA"/>
</dbReference>
<dbReference type="SUPFAM" id="SSF109854">
    <property type="entry name" value="DinB/YfiT-like putative metalloenzymes"/>
    <property type="match status" value="1"/>
</dbReference>
<name>A0ABS4UTE1_9ACTN</name>
<comment type="caution">
    <text evidence="1">The sequence shown here is derived from an EMBL/GenBank/DDBJ whole genome shotgun (WGS) entry which is preliminary data.</text>
</comment>
<evidence type="ECO:0000313" key="2">
    <source>
        <dbReference type="Proteomes" id="UP000755585"/>
    </source>
</evidence>
<dbReference type="Pfam" id="PF04978">
    <property type="entry name" value="MST"/>
    <property type="match status" value="1"/>
</dbReference>
<organism evidence="1 2">
    <name type="scientific">Kribbella aluminosa</name>
    <dbReference type="NCBI Taxonomy" id="416017"/>
    <lineage>
        <taxon>Bacteria</taxon>
        <taxon>Bacillati</taxon>
        <taxon>Actinomycetota</taxon>
        <taxon>Actinomycetes</taxon>
        <taxon>Propionibacteriales</taxon>
        <taxon>Kribbellaceae</taxon>
        <taxon>Kribbella</taxon>
    </lineage>
</organism>
<keyword evidence="2" id="KW-1185">Reference proteome</keyword>
<dbReference type="Gene3D" id="1.20.120.450">
    <property type="entry name" value="dinb family like domain"/>
    <property type="match status" value="1"/>
</dbReference>
<proteinExistence type="predicted"/>
<dbReference type="Proteomes" id="UP000755585">
    <property type="component" value="Unassembled WGS sequence"/>
</dbReference>
<dbReference type="InterPro" id="IPR007061">
    <property type="entry name" value="MST-like"/>
</dbReference>
<dbReference type="InterPro" id="IPR034660">
    <property type="entry name" value="DinB/YfiT-like"/>
</dbReference>
<reference evidence="1 2" key="1">
    <citation type="submission" date="2021-03" db="EMBL/GenBank/DDBJ databases">
        <title>Sequencing the genomes of 1000 actinobacteria strains.</title>
        <authorList>
            <person name="Klenk H.-P."/>
        </authorList>
    </citation>
    <scope>NUCLEOTIDE SEQUENCE [LARGE SCALE GENOMIC DNA]</scope>
    <source>
        <strain evidence="1 2">DSM 18824</strain>
    </source>
</reference>
<evidence type="ECO:0008006" key="3">
    <source>
        <dbReference type="Google" id="ProtNLM"/>
    </source>
</evidence>